<protein>
    <submittedName>
        <fullName evidence="2">Flavin-nucleotide-binding protein</fullName>
    </submittedName>
</protein>
<dbReference type="Proteomes" id="UP000287447">
    <property type="component" value="Unassembled WGS sequence"/>
</dbReference>
<evidence type="ECO:0000313" key="2">
    <source>
        <dbReference type="EMBL" id="RVU37758.1"/>
    </source>
</evidence>
<dbReference type="OrthoDB" id="9786134at2"/>
<dbReference type="PANTHER" id="PTHR42815">
    <property type="entry name" value="FAD-BINDING, PUTATIVE (AFU_ORTHOLOGUE AFUA_6G07600)-RELATED"/>
    <property type="match status" value="1"/>
</dbReference>
<dbReference type="Gene3D" id="2.30.110.10">
    <property type="entry name" value="Electron Transport, Fmn-binding Protein, Chain A"/>
    <property type="match status" value="2"/>
</dbReference>
<dbReference type="InterPro" id="IPR012349">
    <property type="entry name" value="Split_barrel_FMN-bd"/>
</dbReference>
<name>A0A3S2W5L4_9PROT</name>
<sequence>MAIEQVQTDGPFHRGELDVQERLGVRTEVDLFARRAIRDYLPDQHRAFYANLPFLLLGAVDRDGRPWASMIAGEPGFVTSPDQRKLAIAARPLFGDPILNEIQVGADVGVLGLDPATRRRNRITGRIGRNDSSGFSILVDQSFGNCPQYIQERQVQILAGDGDGHAQGDPRREVFRSDRFDESIEKLLQTADTLFIATAFRQKDDAPNQGADVSHRGGRPGFIRIEDDRTFIFPDFAGNRYFNTLGNIAVNPSAGFLFPDFQTGNLVYMTGQADVVWDGPSVRNYNGAERFVRFRAAEVLRVEKSMPFRFTFGSYSPALVRTGNWLETTGKITADS</sequence>
<reference evidence="3" key="1">
    <citation type="submission" date="2019-01" db="EMBL/GenBank/DDBJ databases">
        <title>Gri0909 isolated from a small marine red alga.</title>
        <authorList>
            <person name="Kim J."/>
            <person name="Jeong S.E."/>
            <person name="Jeon C.O."/>
        </authorList>
    </citation>
    <scope>NUCLEOTIDE SEQUENCE [LARGE SCALE GENOMIC DNA]</scope>
    <source>
        <strain evidence="3">Gri0909</strain>
    </source>
</reference>
<dbReference type="InterPro" id="IPR011576">
    <property type="entry name" value="Pyridox_Oxase_N"/>
</dbReference>
<proteinExistence type="predicted"/>
<dbReference type="Pfam" id="PF01243">
    <property type="entry name" value="PNPOx_N"/>
    <property type="match status" value="1"/>
</dbReference>
<organism evidence="2 3">
    <name type="scientific">Hwanghaeella grinnelliae</name>
    <dbReference type="NCBI Taxonomy" id="2500179"/>
    <lineage>
        <taxon>Bacteria</taxon>
        <taxon>Pseudomonadati</taxon>
        <taxon>Pseudomonadota</taxon>
        <taxon>Alphaproteobacteria</taxon>
        <taxon>Rhodospirillales</taxon>
        <taxon>Rhodospirillaceae</taxon>
        <taxon>Hwanghaeella</taxon>
    </lineage>
</organism>
<dbReference type="PANTHER" id="PTHR42815:SF2">
    <property type="entry name" value="FAD-BINDING, PUTATIVE (AFU_ORTHOLOGUE AFUA_6G07600)-RELATED"/>
    <property type="match status" value="1"/>
</dbReference>
<evidence type="ECO:0000313" key="3">
    <source>
        <dbReference type="Proteomes" id="UP000287447"/>
    </source>
</evidence>
<comment type="caution">
    <text evidence="2">The sequence shown here is derived from an EMBL/GenBank/DDBJ whole genome shotgun (WGS) entry which is preliminary data.</text>
</comment>
<feature type="domain" description="Pyridoxamine 5'-phosphate oxidase N-terminal" evidence="1">
    <location>
        <begin position="181"/>
        <end position="285"/>
    </location>
</feature>
<dbReference type="RefSeq" id="WP_127763057.1">
    <property type="nucleotide sequence ID" value="NZ_SADE01000001.1"/>
</dbReference>
<accession>A0A3S2W5L4</accession>
<dbReference type="AlphaFoldDB" id="A0A3S2W5L4"/>
<evidence type="ECO:0000259" key="1">
    <source>
        <dbReference type="Pfam" id="PF01243"/>
    </source>
</evidence>
<keyword evidence="3" id="KW-1185">Reference proteome</keyword>
<dbReference type="SUPFAM" id="SSF50475">
    <property type="entry name" value="FMN-binding split barrel"/>
    <property type="match status" value="1"/>
</dbReference>
<dbReference type="EMBL" id="SADE01000001">
    <property type="protein sequence ID" value="RVU37758.1"/>
    <property type="molecule type" value="Genomic_DNA"/>
</dbReference>
<gene>
    <name evidence="2" type="ORF">EOI86_00160</name>
</gene>